<evidence type="ECO:0000313" key="7">
    <source>
        <dbReference type="Proteomes" id="UP000503287"/>
    </source>
</evidence>
<keyword evidence="4" id="KW-0804">Transcription</keyword>
<gene>
    <name evidence="6" type="ORF">GTH24_15805</name>
</gene>
<dbReference type="GO" id="GO:0003700">
    <property type="term" value="F:DNA-binding transcription factor activity"/>
    <property type="evidence" value="ECO:0007669"/>
    <property type="project" value="InterPro"/>
</dbReference>
<dbReference type="EMBL" id="CP047344">
    <property type="protein sequence ID" value="QIF95272.1"/>
    <property type="molecule type" value="Genomic_DNA"/>
</dbReference>
<accession>A0A6G6SL56</accession>
<dbReference type="PRINTS" id="PR00039">
    <property type="entry name" value="HTHLYSR"/>
</dbReference>
<evidence type="ECO:0000256" key="2">
    <source>
        <dbReference type="ARBA" id="ARBA00023015"/>
    </source>
</evidence>
<dbReference type="Proteomes" id="UP000503287">
    <property type="component" value="Chromosome"/>
</dbReference>
<dbReference type="PANTHER" id="PTHR30126:SF39">
    <property type="entry name" value="HTH-TYPE TRANSCRIPTIONAL REGULATOR CYSL"/>
    <property type="match status" value="1"/>
</dbReference>
<comment type="similarity">
    <text evidence="1">Belongs to the LysR transcriptional regulatory family.</text>
</comment>
<dbReference type="OrthoDB" id="8437302at2"/>
<dbReference type="InterPro" id="IPR005119">
    <property type="entry name" value="LysR_subst-bd"/>
</dbReference>
<feature type="domain" description="HTH lysR-type" evidence="5">
    <location>
        <begin position="1"/>
        <end position="58"/>
    </location>
</feature>
<dbReference type="InterPro" id="IPR036388">
    <property type="entry name" value="WH-like_DNA-bd_sf"/>
</dbReference>
<dbReference type="Pfam" id="PF03466">
    <property type="entry name" value="LysR_substrate"/>
    <property type="match status" value="1"/>
</dbReference>
<name>A0A6G6SL56_PROVU</name>
<dbReference type="PROSITE" id="PS50931">
    <property type="entry name" value="HTH_LYSR"/>
    <property type="match status" value="1"/>
</dbReference>
<sequence>MNLSQLDAFLLLANGFNVTETAERLFCTQPSVSIKIRKLEEELQTTLFERINNRLYLTPQGKVYQQYATQIINLVKSSSEHMRQFDDPSKGEIKFGASHFVGVYLLPQIMAQFRELYPDVKLSMDISSSTQLIHKLDTQELEFLIMSDHIYLDPTEYHLDTFLIDPLVLICSPKHWLAKKKHCRFSDIASEVFLIKPEHSATRDFLLDRIKENNKEIKNVMEINSLEGIKQGVIHGLGISVLSRLSILQELKSGLLCEVSFDDIQFSRGIRYFHHKEKYISPATKNFLSVLQSQAQILTKDINK</sequence>
<evidence type="ECO:0000259" key="5">
    <source>
        <dbReference type="PROSITE" id="PS50931"/>
    </source>
</evidence>
<proteinExistence type="inferred from homology"/>
<evidence type="ECO:0000313" key="6">
    <source>
        <dbReference type="EMBL" id="QIF95272.1"/>
    </source>
</evidence>
<protein>
    <submittedName>
        <fullName evidence="6">LysR family transcriptional regulator</fullName>
    </submittedName>
</protein>
<keyword evidence="3" id="KW-0238">DNA-binding</keyword>
<dbReference type="GO" id="GO:0000976">
    <property type="term" value="F:transcription cis-regulatory region binding"/>
    <property type="evidence" value="ECO:0007669"/>
    <property type="project" value="TreeGrafter"/>
</dbReference>
<dbReference type="RefSeq" id="WP_072070164.1">
    <property type="nucleotide sequence ID" value="NZ_CP047344.1"/>
</dbReference>
<keyword evidence="7" id="KW-1185">Reference proteome</keyword>
<evidence type="ECO:0000256" key="4">
    <source>
        <dbReference type="ARBA" id="ARBA00023163"/>
    </source>
</evidence>
<evidence type="ECO:0000256" key="1">
    <source>
        <dbReference type="ARBA" id="ARBA00009437"/>
    </source>
</evidence>
<dbReference type="SUPFAM" id="SSF53850">
    <property type="entry name" value="Periplasmic binding protein-like II"/>
    <property type="match status" value="1"/>
</dbReference>
<dbReference type="SUPFAM" id="SSF46785">
    <property type="entry name" value="Winged helix' DNA-binding domain"/>
    <property type="match status" value="1"/>
</dbReference>
<dbReference type="Pfam" id="PF00126">
    <property type="entry name" value="HTH_1"/>
    <property type="match status" value="1"/>
</dbReference>
<organism evidence="6 7">
    <name type="scientific">Proteus vulgaris</name>
    <dbReference type="NCBI Taxonomy" id="585"/>
    <lineage>
        <taxon>Bacteria</taxon>
        <taxon>Pseudomonadati</taxon>
        <taxon>Pseudomonadota</taxon>
        <taxon>Gammaproteobacteria</taxon>
        <taxon>Enterobacterales</taxon>
        <taxon>Morganellaceae</taxon>
        <taxon>Proteus</taxon>
    </lineage>
</organism>
<dbReference type="PANTHER" id="PTHR30126">
    <property type="entry name" value="HTH-TYPE TRANSCRIPTIONAL REGULATOR"/>
    <property type="match status" value="1"/>
</dbReference>
<dbReference type="InterPro" id="IPR036390">
    <property type="entry name" value="WH_DNA-bd_sf"/>
</dbReference>
<evidence type="ECO:0000256" key="3">
    <source>
        <dbReference type="ARBA" id="ARBA00023125"/>
    </source>
</evidence>
<dbReference type="Gene3D" id="1.10.10.10">
    <property type="entry name" value="Winged helix-like DNA-binding domain superfamily/Winged helix DNA-binding domain"/>
    <property type="match status" value="1"/>
</dbReference>
<dbReference type="InterPro" id="IPR000847">
    <property type="entry name" value="LysR_HTH_N"/>
</dbReference>
<dbReference type="AlphaFoldDB" id="A0A6G6SL56"/>
<dbReference type="Gene3D" id="3.40.190.290">
    <property type="match status" value="1"/>
</dbReference>
<keyword evidence="2" id="KW-0805">Transcription regulation</keyword>
<reference evidence="6 7" key="1">
    <citation type="submission" date="2020-01" db="EMBL/GenBank/DDBJ databases">
        <title>The genomic epidemiology of tigecycline resistance gene tet(X) variants in a swine farm in China.</title>
        <authorList>
            <person name="Peng K."/>
            <person name="Li R."/>
        </authorList>
    </citation>
    <scope>NUCLEOTIDE SEQUENCE [LARGE SCALE GENOMIC DNA]</scope>
    <source>
        <strain evidence="6 7">ZN3</strain>
    </source>
</reference>